<dbReference type="GO" id="GO:0016787">
    <property type="term" value="F:hydrolase activity"/>
    <property type="evidence" value="ECO:0007669"/>
    <property type="project" value="UniProtKB-KW"/>
</dbReference>
<sequence length="410" mass="43691">MIIDAVWARDSLCATGEFGGHPVRPGRPPGTGVTGVAGRLRRDSGPQLSVTGCETFLGVSIADTVTLAARNAWALTFGTGVEAPEPTASTVLWDRPHRQLRRFERDELRDGAGGAHPPVLLVPPLAAPASCFDLRPDQSLARFLLGTGRTPYLVDYGEIGYADRRMGFEDWIDDILPDAVLRASADAAGAPVDLVGWSIGGTLSLLAAAAHAHLPIRSITAVGSPLDYDEMPGMSSVRTVARIDGGRTVSTAVRATGVPAPLTRAAYRATAWNRELTRPWFVASNIARTESLAKMESIDRFMAAMPGYPGRFYAQLWERLVLANDIGRGGLNLRGRRIALSEVNTPVLLIGGTTDVITPARAVAAGARLLSGAPFVRYDTVPGGHLGILTGETARETTWAHLEKFLAEVS</sequence>
<dbReference type="InterPro" id="IPR029058">
    <property type="entry name" value="AB_hydrolase_fold"/>
</dbReference>
<dbReference type="Gene3D" id="3.40.50.1820">
    <property type="entry name" value="alpha/beta hydrolase"/>
    <property type="match status" value="1"/>
</dbReference>
<dbReference type="EMBL" id="JADLQN010000001">
    <property type="protein sequence ID" value="MBF6355117.1"/>
    <property type="molecule type" value="Genomic_DNA"/>
</dbReference>
<name>A0ABS0D9G8_9NOCA</name>
<dbReference type="Pfam" id="PF12697">
    <property type="entry name" value="Abhydrolase_6"/>
    <property type="match status" value="1"/>
</dbReference>
<comment type="caution">
    <text evidence="2">The sequence shown here is derived from an EMBL/GenBank/DDBJ whole genome shotgun (WGS) entry which is preliminary data.</text>
</comment>
<dbReference type="Proteomes" id="UP000707731">
    <property type="component" value="Unassembled WGS sequence"/>
</dbReference>
<keyword evidence="2" id="KW-0378">Hydrolase</keyword>
<gene>
    <name evidence="2" type="ORF">IU449_11290</name>
</gene>
<feature type="domain" description="AB hydrolase-1" evidence="1">
    <location>
        <begin position="119"/>
        <end position="388"/>
    </location>
</feature>
<organism evidence="2 3">
    <name type="scientific">Nocardia higoensis</name>
    <dbReference type="NCBI Taxonomy" id="228599"/>
    <lineage>
        <taxon>Bacteria</taxon>
        <taxon>Bacillati</taxon>
        <taxon>Actinomycetota</taxon>
        <taxon>Actinomycetes</taxon>
        <taxon>Mycobacteriales</taxon>
        <taxon>Nocardiaceae</taxon>
        <taxon>Nocardia</taxon>
    </lineage>
</organism>
<dbReference type="PANTHER" id="PTHR36837:SF4">
    <property type="entry name" value="BLR0908 PROTEIN"/>
    <property type="match status" value="1"/>
</dbReference>
<evidence type="ECO:0000313" key="3">
    <source>
        <dbReference type="Proteomes" id="UP000707731"/>
    </source>
</evidence>
<reference evidence="2 3" key="1">
    <citation type="submission" date="2020-10" db="EMBL/GenBank/DDBJ databases">
        <title>Identification of Nocardia species via Next-generation sequencing and recognition of intraspecies genetic diversity.</title>
        <authorList>
            <person name="Li P."/>
            <person name="Li P."/>
            <person name="Lu B."/>
        </authorList>
    </citation>
    <scope>NUCLEOTIDE SEQUENCE [LARGE SCALE GENOMIC DNA]</scope>
    <source>
        <strain evidence="2 3">BJ06-0143</strain>
    </source>
</reference>
<protein>
    <submittedName>
        <fullName evidence="2">Alpha/beta hydrolase</fullName>
    </submittedName>
</protein>
<dbReference type="SUPFAM" id="SSF53474">
    <property type="entry name" value="alpha/beta-Hydrolases"/>
    <property type="match status" value="1"/>
</dbReference>
<keyword evidence="3" id="KW-1185">Reference proteome</keyword>
<evidence type="ECO:0000259" key="1">
    <source>
        <dbReference type="Pfam" id="PF12697"/>
    </source>
</evidence>
<evidence type="ECO:0000313" key="2">
    <source>
        <dbReference type="EMBL" id="MBF6355117.1"/>
    </source>
</evidence>
<dbReference type="InterPro" id="IPR051321">
    <property type="entry name" value="PHA/PHB_synthase"/>
</dbReference>
<accession>A0ABS0D9G8</accession>
<dbReference type="PANTHER" id="PTHR36837">
    <property type="entry name" value="POLY(3-HYDROXYALKANOATE) POLYMERASE SUBUNIT PHAC"/>
    <property type="match status" value="1"/>
</dbReference>
<dbReference type="InterPro" id="IPR000073">
    <property type="entry name" value="AB_hydrolase_1"/>
</dbReference>
<proteinExistence type="predicted"/>